<dbReference type="SMART" id="SM00257">
    <property type="entry name" value="LysM"/>
    <property type="match status" value="2"/>
</dbReference>
<dbReference type="CDD" id="cd00118">
    <property type="entry name" value="LysM"/>
    <property type="match status" value="1"/>
</dbReference>
<gene>
    <name evidence="4" type="ORF">HELGO_WM6839</name>
</gene>
<keyword evidence="2" id="KW-0472">Membrane</keyword>
<feature type="domain" description="LysM" evidence="3">
    <location>
        <begin position="250"/>
        <end position="299"/>
    </location>
</feature>
<dbReference type="AlphaFoldDB" id="A0A6S6TGA6"/>
<dbReference type="EMBL" id="CACVAX010000043">
    <property type="protein sequence ID" value="CAA6815487.1"/>
    <property type="molecule type" value="Genomic_DNA"/>
</dbReference>
<feature type="transmembrane region" description="Helical" evidence="2">
    <location>
        <begin position="36"/>
        <end position="53"/>
    </location>
</feature>
<evidence type="ECO:0000259" key="3">
    <source>
        <dbReference type="PROSITE" id="PS51782"/>
    </source>
</evidence>
<dbReference type="PROSITE" id="PS51782">
    <property type="entry name" value="LYSM"/>
    <property type="match status" value="2"/>
</dbReference>
<dbReference type="SUPFAM" id="SSF54106">
    <property type="entry name" value="LysM domain"/>
    <property type="match status" value="1"/>
</dbReference>
<dbReference type="Gene3D" id="3.10.350.10">
    <property type="entry name" value="LysM domain"/>
    <property type="match status" value="2"/>
</dbReference>
<reference evidence="4" key="1">
    <citation type="submission" date="2020-01" db="EMBL/GenBank/DDBJ databases">
        <authorList>
            <person name="Meier V. D."/>
            <person name="Meier V D."/>
        </authorList>
    </citation>
    <scope>NUCLEOTIDE SEQUENCE</scope>
    <source>
        <strain evidence="4">HLG_WM_MAG_04</strain>
    </source>
</reference>
<feature type="domain" description="LysM" evidence="3">
    <location>
        <begin position="309"/>
        <end position="358"/>
    </location>
</feature>
<protein>
    <recommendedName>
        <fullName evidence="3">LysM domain-containing protein</fullName>
    </recommendedName>
</protein>
<dbReference type="InterPro" id="IPR036779">
    <property type="entry name" value="LysM_dom_sf"/>
</dbReference>
<feature type="region of interest" description="Disordered" evidence="1">
    <location>
        <begin position="158"/>
        <end position="202"/>
    </location>
</feature>
<feature type="compositionally biased region" description="Basic and acidic residues" evidence="1">
    <location>
        <begin position="90"/>
        <end position="132"/>
    </location>
</feature>
<sequence>MEVVKRLEGSSVDEEFDFELAEKEIEQKNTSKKPKFFTFIILFLVAIAAYLGFNQYQKSQEASLKIDESLIVVKEIDTSTTAHNPLSNNDKTEEPPKEELIVKAVEPEPKEEPTSEKQTETQKEEPTVEKQAVDNSTPKEVAVYTEVLAQNIILPQSPQQESQEVTTAKKETVPKAEIPQQAITKEATSEKAIPTKTPSEDSQFDVKITKVKVLEPKKEPISPKPVPKKVKPKASTPEKIVAQIITRKRRLVTIKKGDTLNLIAQRYYGSSMDFKRIIRANKSLKSSKSSLRVGQKIVVPYLPKQKRQRVVTIKKGYTLAKISKQFYGSTDGIQKIVNANRNIKNKNSTLRIGQKVYVPK</sequence>
<dbReference type="Pfam" id="PF01476">
    <property type="entry name" value="LysM"/>
    <property type="match status" value="2"/>
</dbReference>
<feature type="region of interest" description="Disordered" evidence="1">
    <location>
        <begin position="81"/>
        <end position="137"/>
    </location>
</feature>
<name>A0A6S6TGA6_9BACT</name>
<dbReference type="InterPro" id="IPR018392">
    <property type="entry name" value="LysM"/>
</dbReference>
<evidence type="ECO:0000256" key="1">
    <source>
        <dbReference type="SAM" id="MobiDB-lite"/>
    </source>
</evidence>
<evidence type="ECO:0000313" key="4">
    <source>
        <dbReference type="EMBL" id="CAA6815487.1"/>
    </source>
</evidence>
<accession>A0A6S6TGA6</accession>
<evidence type="ECO:0000256" key="2">
    <source>
        <dbReference type="SAM" id="Phobius"/>
    </source>
</evidence>
<keyword evidence="2" id="KW-1133">Transmembrane helix</keyword>
<organism evidence="4">
    <name type="scientific">uncultured Sulfurovum sp</name>
    <dbReference type="NCBI Taxonomy" id="269237"/>
    <lineage>
        <taxon>Bacteria</taxon>
        <taxon>Pseudomonadati</taxon>
        <taxon>Campylobacterota</taxon>
        <taxon>Epsilonproteobacteria</taxon>
        <taxon>Campylobacterales</taxon>
        <taxon>Sulfurovaceae</taxon>
        <taxon>Sulfurovum</taxon>
        <taxon>environmental samples</taxon>
    </lineage>
</organism>
<proteinExistence type="predicted"/>
<keyword evidence="2" id="KW-0812">Transmembrane</keyword>